<evidence type="ECO:0000313" key="1">
    <source>
        <dbReference type="EMBL" id="MCE0481028.1"/>
    </source>
</evidence>
<name>A0ABS8VN43_DATST</name>
<dbReference type="Proteomes" id="UP000823775">
    <property type="component" value="Unassembled WGS sequence"/>
</dbReference>
<dbReference type="EMBL" id="JACEIK010005235">
    <property type="protein sequence ID" value="MCE0481028.1"/>
    <property type="molecule type" value="Genomic_DNA"/>
</dbReference>
<proteinExistence type="predicted"/>
<comment type="caution">
    <text evidence="1">The sequence shown here is derived from an EMBL/GenBank/DDBJ whole genome shotgun (WGS) entry which is preliminary data.</text>
</comment>
<protein>
    <submittedName>
        <fullName evidence="1">Uncharacterized protein</fullName>
    </submittedName>
</protein>
<accession>A0ABS8VN43</accession>
<evidence type="ECO:0000313" key="2">
    <source>
        <dbReference type="Proteomes" id="UP000823775"/>
    </source>
</evidence>
<sequence>MLVSSLSLEYNLMEFWGVTRYYRESQAFRLKRKFKELNKSMDLEKRTCIPLDDIKKTRAKHKRTLCGSGRYIGGMRVSTCKLPVPSQTTARTTGPQLRSSSTLQIGIGIRW</sequence>
<keyword evidence="2" id="KW-1185">Reference proteome</keyword>
<gene>
    <name evidence="1" type="ORF">HAX54_038398</name>
</gene>
<organism evidence="1 2">
    <name type="scientific">Datura stramonium</name>
    <name type="common">Jimsonweed</name>
    <name type="synonym">Common thornapple</name>
    <dbReference type="NCBI Taxonomy" id="4076"/>
    <lineage>
        <taxon>Eukaryota</taxon>
        <taxon>Viridiplantae</taxon>
        <taxon>Streptophyta</taxon>
        <taxon>Embryophyta</taxon>
        <taxon>Tracheophyta</taxon>
        <taxon>Spermatophyta</taxon>
        <taxon>Magnoliopsida</taxon>
        <taxon>eudicotyledons</taxon>
        <taxon>Gunneridae</taxon>
        <taxon>Pentapetalae</taxon>
        <taxon>asterids</taxon>
        <taxon>lamiids</taxon>
        <taxon>Solanales</taxon>
        <taxon>Solanaceae</taxon>
        <taxon>Solanoideae</taxon>
        <taxon>Datureae</taxon>
        <taxon>Datura</taxon>
    </lineage>
</organism>
<reference evidence="1 2" key="1">
    <citation type="journal article" date="2021" name="BMC Genomics">
        <title>Datura genome reveals duplications of psychoactive alkaloid biosynthetic genes and high mutation rate following tissue culture.</title>
        <authorList>
            <person name="Rajewski A."/>
            <person name="Carter-House D."/>
            <person name="Stajich J."/>
            <person name="Litt A."/>
        </authorList>
    </citation>
    <scope>NUCLEOTIDE SEQUENCE [LARGE SCALE GENOMIC DNA]</scope>
    <source>
        <strain evidence="1">AR-01</strain>
    </source>
</reference>